<organism evidence="1 2">
    <name type="scientific">Cytobacillus firmus</name>
    <name type="common">Bacillus firmus</name>
    <dbReference type="NCBI Taxonomy" id="1399"/>
    <lineage>
        <taxon>Bacteria</taxon>
        <taxon>Bacillati</taxon>
        <taxon>Bacillota</taxon>
        <taxon>Bacilli</taxon>
        <taxon>Bacillales</taxon>
        <taxon>Bacillaceae</taxon>
        <taxon>Cytobacillus</taxon>
    </lineage>
</organism>
<comment type="caution">
    <text evidence="1">The sequence shown here is derived from an EMBL/GenBank/DDBJ whole genome shotgun (WGS) entry which is preliminary data.</text>
</comment>
<evidence type="ECO:0000313" key="2">
    <source>
        <dbReference type="Proteomes" id="UP000252731"/>
    </source>
</evidence>
<dbReference type="STRING" id="1399.VL14_01075"/>
<sequence length="332" mass="38358">MKYLHKTFTSELKAQILSIEKNPWKQIVRGASGSISQEITTDLEQYIAVFLDEFIDKEKREENSMGNQTLKLPKEFEKYRSELEKTAKPFVSIHAERGETTLFESKFGGKPYLPKTSEHPKDEQGNYMNLFAQINFEKVPHIEPMPESGILQFYLSPVDDMYGLDFDNPAAQKNFRVVYHPNGVKDESDLVTDFSYIPGLGDEFDPIVQEAKMIFSLKIAPVPADDFRFEDLVNIDLFETIDHPDYEDLHELYFEELGAEGHKMGGYPYFTQQDPREKGDPTGDYTILLFQADTDDDIELMFGDSGVANFFIKEEDLRKMNFTDVLYNWDCC</sequence>
<protein>
    <submittedName>
        <fullName evidence="1">Uncharacterized protein YwqG</fullName>
    </submittedName>
</protein>
<dbReference type="InterPro" id="IPR015315">
    <property type="entry name" value="DUF1963"/>
</dbReference>
<evidence type="ECO:0000313" key="1">
    <source>
        <dbReference type="EMBL" id="RBP94507.1"/>
    </source>
</evidence>
<dbReference type="PANTHER" id="PTHR36436:SF6">
    <property type="entry name" value="SLL5081 PROTEIN"/>
    <property type="match status" value="1"/>
</dbReference>
<dbReference type="PANTHER" id="PTHR36436">
    <property type="entry name" value="SLL5081 PROTEIN"/>
    <property type="match status" value="1"/>
</dbReference>
<proteinExistence type="predicted"/>
<dbReference type="EMBL" id="QNSF01000004">
    <property type="protein sequence ID" value="RBP94507.1"/>
    <property type="molecule type" value="Genomic_DNA"/>
</dbReference>
<dbReference type="AlphaFoldDB" id="A0A366JZT5"/>
<accession>A0A366JZT5</accession>
<keyword evidence="2" id="KW-1185">Reference proteome</keyword>
<reference evidence="1 2" key="1">
    <citation type="submission" date="2018-06" db="EMBL/GenBank/DDBJ databases">
        <title>Freshwater and sediment microbial communities from various areas in North America, analyzing microbe dynamics in response to fracking.</title>
        <authorList>
            <person name="Lamendella R."/>
        </authorList>
    </citation>
    <scope>NUCLEOTIDE SEQUENCE [LARGE SCALE GENOMIC DNA]</scope>
    <source>
        <strain evidence="1 2">14_TX</strain>
    </source>
</reference>
<dbReference type="SUPFAM" id="SSF103032">
    <property type="entry name" value="Hypothetical protein YwqG"/>
    <property type="match status" value="1"/>
</dbReference>
<dbReference type="Gene3D" id="2.30.320.10">
    <property type="entry name" value="YwqG-like"/>
    <property type="match status" value="1"/>
</dbReference>
<name>A0A366JZT5_CYTFI</name>
<dbReference type="InterPro" id="IPR035948">
    <property type="entry name" value="YwqG-like_sf"/>
</dbReference>
<dbReference type="Pfam" id="PF09234">
    <property type="entry name" value="DUF1963"/>
    <property type="match status" value="1"/>
</dbReference>
<dbReference type="Proteomes" id="UP000252731">
    <property type="component" value="Unassembled WGS sequence"/>
</dbReference>
<gene>
    <name evidence="1" type="ORF">DFO70_104147</name>
</gene>